<dbReference type="UniPathway" id="UPA00113">
    <property type="reaction ID" value="UER00532"/>
</dbReference>
<evidence type="ECO:0000256" key="6">
    <source>
        <dbReference type="ARBA" id="ARBA00012457"/>
    </source>
</evidence>
<dbReference type="OrthoDB" id="15372at2157"/>
<evidence type="ECO:0000259" key="14">
    <source>
        <dbReference type="Pfam" id="PF00483"/>
    </source>
</evidence>
<dbReference type="InterPro" id="IPR023915">
    <property type="entry name" value="Bifunctiontional_GlmU_arc-type"/>
</dbReference>
<dbReference type="Pfam" id="PF25087">
    <property type="entry name" value="GMPPB_C"/>
    <property type="match status" value="1"/>
</dbReference>
<keyword evidence="17" id="KW-1185">Reference proteome</keyword>
<dbReference type="SUPFAM" id="SSF53448">
    <property type="entry name" value="Nucleotide-diphospho-sugar transferases"/>
    <property type="match status" value="1"/>
</dbReference>
<dbReference type="InterPro" id="IPR029044">
    <property type="entry name" value="Nucleotide-diphossugar_trans"/>
</dbReference>
<comment type="pathway">
    <text evidence="2">Nucleotide-sugar biosynthesis; UDP-N-acetyl-alpha-D-glucosamine biosynthesis; UDP-N-acetyl-alpha-D-glucosamine from N-acetyl-alpha-D-glucosamine 1-phosphate: step 1/1.</text>
</comment>
<dbReference type="InterPro" id="IPR050065">
    <property type="entry name" value="GlmU-like"/>
</dbReference>
<dbReference type="eggNOG" id="arCOG00668">
    <property type="taxonomic scope" value="Archaea"/>
</dbReference>
<organism evidence="16 17">
    <name type="scientific">Methanosphaerula palustris (strain ATCC BAA-1556 / DSM 19958 / E1-9c)</name>
    <dbReference type="NCBI Taxonomy" id="521011"/>
    <lineage>
        <taxon>Archaea</taxon>
        <taxon>Methanobacteriati</taxon>
        <taxon>Methanobacteriota</taxon>
        <taxon>Stenosarchaea group</taxon>
        <taxon>Methanomicrobia</taxon>
        <taxon>Methanomicrobiales</taxon>
        <taxon>Methanoregulaceae</taxon>
        <taxon>Methanosphaerula</taxon>
    </lineage>
</organism>
<evidence type="ECO:0000313" key="16">
    <source>
        <dbReference type="EMBL" id="ACL15695.1"/>
    </source>
</evidence>
<evidence type="ECO:0000256" key="11">
    <source>
        <dbReference type="ARBA" id="ARBA00023315"/>
    </source>
</evidence>
<dbReference type="Gene3D" id="2.160.10.10">
    <property type="entry name" value="Hexapeptide repeat proteins"/>
    <property type="match status" value="2"/>
</dbReference>
<dbReference type="EC" id="2.7.7.23" evidence="6"/>
<keyword evidence="11" id="KW-0012">Acyltransferase</keyword>
<dbReference type="InterPro" id="IPR005835">
    <property type="entry name" value="NTP_transferase_dom"/>
</dbReference>
<dbReference type="SUPFAM" id="SSF51161">
    <property type="entry name" value="Trimeric LpxA-like enzymes"/>
    <property type="match status" value="1"/>
</dbReference>
<dbReference type="NCBIfam" id="TIGR03992">
    <property type="entry name" value="Arch_glmU"/>
    <property type="match status" value="1"/>
</dbReference>
<dbReference type="GO" id="GO:0006048">
    <property type="term" value="P:UDP-N-acetylglucosamine biosynthetic process"/>
    <property type="evidence" value="ECO:0007669"/>
    <property type="project" value="UniProtKB-UniPathway"/>
</dbReference>
<comment type="pathway">
    <text evidence="1">Nucleotide-sugar biosynthesis; UDP-N-acetyl-alpha-D-glucosamine biosynthesis; N-acetyl-alpha-D-glucosamine 1-phosphate from alpha-D-glucosamine 6-phosphate (route II): step 2/2.</text>
</comment>
<accession>B8GJP1</accession>
<dbReference type="EMBL" id="CP001338">
    <property type="protein sequence ID" value="ACL15695.1"/>
    <property type="molecule type" value="Genomic_DNA"/>
</dbReference>
<keyword evidence="10" id="KW-0511">Multifunctional enzyme</keyword>
<dbReference type="EC" id="2.3.1.157" evidence="5"/>
<gene>
    <name evidence="16" type="ordered locus">Mpal_0313</name>
</gene>
<reference evidence="16 17" key="1">
    <citation type="journal article" date="2015" name="Genome Announc.">
        <title>Complete Genome Sequence of Methanosphaerula palustris E1-9CT, a Hydrogenotrophic Methanogen Isolated from a Minerotrophic Fen Peatland.</title>
        <authorList>
            <person name="Cadillo-Quiroz H."/>
            <person name="Browne P."/>
            <person name="Kyrpides N."/>
            <person name="Woyke T."/>
            <person name="Goodwin L."/>
            <person name="Detter C."/>
            <person name="Yavitt J.B."/>
            <person name="Zinder S.H."/>
        </authorList>
    </citation>
    <scope>NUCLEOTIDE SEQUENCE [LARGE SCALE GENOMIC DNA]</scope>
    <source>
        <strain evidence="17">ATCC BAA-1556 / DSM 19958 / E1-9c</strain>
    </source>
</reference>
<proteinExistence type="inferred from homology"/>
<dbReference type="GO" id="GO:0003977">
    <property type="term" value="F:UDP-N-acetylglucosamine diphosphorylase activity"/>
    <property type="evidence" value="ECO:0007669"/>
    <property type="project" value="UniProtKB-EC"/>
</dbReference>
<evidence type="ECO:0000256" key="2">
    <source>
        <dbReference type="ARBA" id="ARBA00005208"/>
    </source>
</evidence>
<dbReference type="STRING" id="521011.Mpal_0313"/>
<evidence type="ECO:0000256" key="8">
    <source>
        <dbReference type="ARBA" id="ARBA00022679"/>
    </source>
</evidence>
<comment type="catalytic activity">
    <reaction evidence="13">
        <text>N-acetyl-alpha-D-glucosamine 1-phosphate + UTP + H(+) = UDP-N-acetyl-alpha-D-glucosamine + diphosphate</text>
        <dbReference type="Rhea" id="RHEA:13509"/>
        <dbReference type="ChEBI" id="CHEBI:15378"/>
        <dbReference type="ChEBI" id="CHEBI:33019"/>
        <dbReference type="ChEBI" id="CHEBI:46398"/>
        <dbReference type="ChEBI" id="CHEBI:57705"/>
        <dbReference type="ChEBI" id="CHEBI:57776"/>
        <dbReference type="EC" id="2.7.7.23"/>
    </reaction>
</comment>
<evidence type="ECO:0000256" key="5">
    <source>
        <dbReference type="ARBA" id="ARBA00012225"/>
    </source>
</evidence>
<dbReference type="PANTHER" id="PTHR43584">
    <property type="entry name" value="NUCLEOTIDYL TRANSFERASE"/>
    <property type="match status" value="1"/>
</dbReference>
<evidence type="ECO:0000313" key="17">
    <source>
        <dbReference type="Proteomes" id="UP000002457"/>
    </source>
</evidence>
<sequence length="384" mass="42099">MQAVILAAGEGTRLRPLTRSRPKALTPVANTPIIEYVIKALQMSGIRDIIVVVGYRKEHVIRYLNMLDVQVRVVVQEKQLGTAHALRYAEPFLEGDFLLLSGDNYIDPRSIQQMIKEKNAVLVTDHPSPSNFGVVMVKDGYICEIREKPADARGFIVSTGVYSLDRSFFKYIVGNEIPDALQAMLNAGEQIKAIQAFDWQDAIYPWDLLQMNARLLKNIDGTRAGTISRSSKLYGLIHIGKGTTIGPNTYIQGPVSIGNDCHIGPNCCIMPNTSIGSRVTVDPLTYLGNSLIMDDVVVGSHSRILDAVIGEACTLRDHTTTWSHEAIFELEHQFMKATFGAVLGDRVSSAPFTILKNCIIGNNVSIEEGNTTISGVVADNSVVI</sequence>
<dbReference type="RefSeq" id="WP_012617014.1">
    <property type="nucleotide sequence ID" value="NC_011832.1"/>
</dbReference>
<keyword evidence="9" id="KW-0548">Nucleotidyltransferase</keyword>
<evidence type="ECO:0000256" key="13">
    <source>
        <dbReference type="ARBA" id="ARBA00048493"/>
    </source>
</evidence>
<dbReference type="GO" id="GO:0019134">
    <property type="term" value="F:glucosamine-1-phosphate N-acetyltransferase activity"/>
    <property type="evidence" value="ECO:0007669"/>
    <property type="project" value="UniProtKB-EC"/>
</dbReference>
<evidence type="ECO:0000256" key="3">
    <source>
        <dbReference type="ARBA" id="ARBA00007707"/>
    </source>
</evidence>
<protein>
    <recommendedName>
        <fullName evidence="7">Bifunctional protein GlmU</fullName>
        <ecNumber evidence="5">2.3.1.157</ecNumber>
        <ecNumber evidence="6">2.7.7.23</ecNumber>
    </recommendedName>
</protein>
<comment type="similarity">
    <text evidence="3">In the C-terminal section; belongs to the transferase hexapeptide repeat family.</text>
</comment>
<dbReference type="PANTHER" id="PTHR43584:SF8">
    <property type="entry name" value="N-ACETYLMURAMATE ALPHA-1-PHOSPHATE URIDYLYLTRANSFERASE"/>
    <property type="match status" value="1"/>
</dbReference>
<evidence type="ECO:0000256" key="9">
    <source>
        <dbReference type="ARBA" id="ARBA00022695"/>
    </source>
</evidence>
<dbReference type="InterPro" id="IPR011004">
    <property type="entry name" value="Trimer_LpxA-like_sf"/>
</dbReference>
<name>B8GJP1_METPE</name>
<dbReference type="InterPro" id="IPR056729">
    <property type="entry name" value="GMPPB_C"/>
</dbReference>
<comment type="catalytic activity">
    <reaction evidence="12">
        <text>alpha-D-glucosamine 1-phosphate + acetyl-CoA = N-acetyl-alpha-D-glucosamine 1-phosphate + CoA + H(+)</text>
        <dbReference type="Rhea" id="RHEA:13725"/>
        <dbReference type="ChEBI" id="CHEBI:15378"/>
        <dbReference type="ChEBI" id="CHEBI:57287"/>
        <dbReference type="ChEBI" id="CHEBI:57288"/>
        <dbReference type="ChEBI" id="CHEBI:57776"/>
        <dbReference type="ChEBI" id="CHEBI:58516"/>
        <dbReference type="EC" id="2.3.1.157"/>
    </reaction>
</comment>
<evidence type="ECO:0000256" key="1">
    <source>
        <dbReference type="ARBA" id="ARBA00005166"/>
    </source>
</evidence>
<feature type="domain" description="Mannose-1-phosphate guanyltransferase C-terminal" evidence="15">
    <location>
        <begin position="251"/>
        <end position="367"/>
    </location>
</feature>
<evidence type="ECO:0000256" key="10">
    <source>
        <dbReference type="ARBA" id="ARBA00023268"/>
    </source>
</evidence>
<dbReference type="Gene3D" id="3.90.550.10">
    <property type="entry name" value="Spore Coat Polysaccharide Biosynthesis Protein SpsA, Chain A"/>
    <property type="match status" value="1"/>
</dbReference>
<comment type="similarity">
    <text evidence="4">In the N-terminal section; belongs to the N-acetylglucosamine-1-phosphate uridyltransferase family.</text>
</comment>
<dbReference type="GeneID" id="7272614"/>
<evidence type="ECO:0000256" key="12">
    <source>
        <dbReference type="ARBA" id="ARBA00048247"/>
    </source>
</evidence>
<dbReference type="CDD" id="cd04181">
    <property type="entry name" value="NTP_transferase"/>
    <property type="match status" value="1"/>
</dbReference>
<keyword evidence="8 16" id="KW-0808">Transferase</keyword>
<dbReference type="AlphaFoldDB" id="B8GJP1"/>
<evidence type="ECO:0000256" key="4">
    <source>
        <dbReference type="ARBA" id="ARBA00007947"/>
    </source>
</evidence>
<dbReference type="Pfam" id="PF00483">
    <property type="entry name" value="NTP_transferase"/>
    <property type="match status" value="1"/>
</dbReference>
<dbReference type="Proteomes" id="UP000002457">
    <property type="component" value="Chromosome"/>
</dbReference>
<dbReference type="KEGG" id="mpl:Mpal_0313"/>
<evidence type="ECO:0000256" key="7">
    <source>
        <dbReference type="ARBA" id="ARBA00013414"/>
    </source>
</evidence>
<dbReference type="HOGENOM" id="CLU_029499_0_1_2"/>
<evidence type="ECO:0000259" key="15">
    <source>
        <dbReference type="Pfam" id="PF25087"/>
    </source>
</evidence>
<feature type="domain" description="Nucleotidyl transferase" evidence="14">
    <location>
        <begin position="3"/>
        <end position="214"/>
    </location>
</feature>